<name>A0A1C3H6V6_9GAMM</name>
<dbReference type="PANTHER" id="PTHR34406">
    <property type="entry name" value="PROTEIN YCEI"/>
    <property type="match status" value="1"/>
</dbReference>
<dbReference type="InterPro" id="IPR007372">
    <property type="entry name" value="Lipid/polyisoprenoid-bd_YceI"/>
</dbReference>
<feature type="chain" id="PRO_5008675007" evidence="1">
    <location>
        <begin position="22"/>
        <end position="188"/>
    </location>
</feature>
<dbReference type="SMART" id="SM00867">
    <property type="entry name" value="YceI"/>
    <property type="match status" value="1"/>
</dbReference>
<sequence length="188" mass="20096">MTTIRSALLTAALFAGSTAIAAPVKYDIDPTHFYVQIGVSHLGYSTIPGLFKDVSGSYTYDSDSGEIKDVSVTVKIPSLDTGFGERDEHLQKYLESSQYPEATFKSTTWKDGQLTGELTFHGKTQSITVPVSKVGEGSDPWGGYRSGFSTAFDLKPADYGANIEVAPLVKVSVSGEGIRAGDKKEAAK</sequence>
<gene>
    <name evidence="3" type="ORF">CHUV0807_2310</name>
</gene>
<feature type="signal peptide" evidence="1">
    <location>
        <begin position="1"/>
        <end position="21"/>
    </location>
</feature>
<evidence type="ECO:0000313" key="3">
    <source>
        <dbReference type="EMBL" id="SAM71302.1"/>
    </source>
</evidence>
<proteinExistence type="predicted"/>
<dbReference type="SUPFAM" id="SSF101874">
    <property type="entry name" value="YceI-like"/>
    <property type="match status" value="1"/>
</dbReference>
<organism evidence="3 4">
    <name type="scientific">Cardiobacterium hominis</name>
    <dbReference type="NCBI Taxonomy" id="2718"/>
    <lineage>
        <taxon>Bacteria</taxon>
        <taxon>Pseudomonadati</taxon>
        <taxon>Pseudomonadota</taxon>
        <taxon>Gammaproteobacteria</taxon>
        <taxon>Cardiobacteriales</taxon>
        <taxon>Cardiobacteriaceae</taxon>
        <taxon>Cardiobacterium</taxon>
    </lineage>
</organism>
<dbReference type="EMBL" id="FKLO01000077">
    <property type="protein sequence ID" value="SAM71302.1"/>
    <property type="molecule type" value="Genomic_DNA"/>
</dbReference>
<protein>
    <submittedName>
        <fullName evidence="3">YceI</fullName>
    </submittedName>
</protein>
<dbReference type="AlphaFoldDB" id="A0A1C3H6V6"/>
<dbReference type="PANTHER" id="PTHR34406:SF1">
    <property type="entry name" value="PROTEIN YCEI"/>
    <property type="match status" value="1"/>
</dbReference>
<evidence type="ECO:0000256" key="1">
    <source>
        <dbReference type="SAM" id="SignalP"/>
    </source>
</evidence>
<dbReference type="Gene3D" id="2.40.128.110">
    <property type="entry name" value="Lipid/polyisoprenoid-binding, YceI-like"/>
    <property type="match status" value="1"/>
</dbReference>
<keyword evidence="1" id="KW-0732">Signal</keyword>
<dbReference type="Pfam" id="PF04264">
    <property type="entry name" value="YceI"/>
    <property type="match status" value="1"/>
</dbReference>
<reference evidence="4" key="1">
    <citation type="submission" date="2016-04" db="EMBL/GenBank/DDBJ databases">
        <authorList>
            <person name="Tagini F."/>
        </authorList>
    </citation>
    <scope>NUCLEOTIDE SEQUENCE [LARGE SCALE GENOMIC DNA]</scope>
    <source>
        <strain evidence="4">CHUV0807</strain>
    </source>
</reference>
<dbReference type="InterPro" id="IPR036761">
    <property type="entry name" value="TTHA0802/YceI-like_sf"/>
</dbReference>
<dbReference type="Proteomes" id="UP000190837">
    <property type="component" value="Unassembled WGS sequence"/>
</dbReference>
<accession>A0A1C3H6V6</accession>
<evidence type="ECO:0000259" key="2">
    <source>
        <dbReference type="SMART" id="SM00867"/>
    </source>
</evidence>
<feature type="domain" description="Lipid/polyisoprenoid-binding YceI-like" evidence="2">
    <location>
        <begin position="25"/>
        <end position="178"/>
    </location>
</feature>
<dbReference type="RefSeq" id="WP_079542019.1">
    <property type="nucleotide sequence ID" value="NZ_CP171111.1"/>
</dbReference>
<evidence type="ECO:0000313" key="4">
    <source>
        <dbReference type="Proteomes" id="UP000190837"/>
    </source>
</evidence>